<keyword evidence="4 6" id="KW-0862">Zinc</keyword>
<keyword evidence="10" id="KW-1185">Reference proteome</keyword>
<gene>
    <name evidence="9" type="ORF">SAMN02746091_01161</name>
</gene>
<evidence type="ECO:0000259" key="7">
    <source>
        <dbReference type="Pfam" id="PF01432"/>
    </source>
</evidence>
<dbReference type="PANTHER" id="PTHR11804">
    <property type="entry name" value="PROTEASE M3 THIMET OLIGOPEPTIDASE-RELATED"/>
    <property type="match status" value="1"/>
</dbReference>
<dbReference type="InterPro" id="IPR001567">
    <property type="entry name" value="Pept_M3A_M3B_dom"/>
</dbReference>
<dbReference type="GO" id="GO:0046872">
    <property type="term" value="F:metal ion binding"/>
    <property type="evidence" value="ECO:0007669"/>
    <property type="project" value="UniProtKB-UniRule"/>
</dbReference>
<evidence type="ECO:0000256" key="3">
    <source>
        <dbReference type="ARBA" id="ARBA00022801"/>
    </source>
</evidence>
<dbReference type="Gene3D" id="1.20.140.70">
    <property type="entry name" value="Oligopeptidase f, N-terminal domain"/>
    <property type="match status" value="1"/>
</dbReference>
<comment type="similarity">
    <text evidence="6">Belongs to the peptidase M3B family.</text>
</comment>
<dbReference type="EMBL" id="FQVG01000017">
    <property type="protein sequence ID" value="SHE80886.1"/>
    <property type="molecule type" value="Genomic_DNA"/>
</dbReference>
<feature type="domain" description="Oligopeptidase F N-terminal" evidence="8">
    <location>
        <begin position="115"/>
        <end position="184"/>
    </location>
</feature>
<dbReference type="RefSeq" id="WP_073248350.1">
    <property type="nucleotide sequence ID" value="NZ_FQVG01000017.1"/>
</dbReference>
<dbReference type="InterPro" id="IPR042088">
    <property type="entry name" value="OligoPept_F_C"/>
</dbReference>
<comment type="cofactor">
    <cofactor evidence="6">
        <name>Zn(2+)</name>
        <dbReference type="ChEBI" id="CHEBI:29105"/>
    </cofactor>
    <text evidence="6">Binds 1 zinc ion.</text>
</comment>
<feature type="domain" description="Peptidase M3A/M3B catalytic" evidence="7">
    <location>
        <begin position="208"/>
        <end position="580"/>
    </location>
</feature>
<dbReference type="Pfam" id="PF01432">
    <property type="entry name" value="Peptidase_M3"/>
    <property type="match status" value="1"/>
</dbReference>
<dbReference type="CDD" id="cd09608">
    <property type="entry name" value="M3B_PepF"/>
    <property type="match status" value="1"/>
</dbReference>
<name>A0A1M4WI33_9CLOT</name>
<evidence type="ECO:0000256" key="4">
    <source>
        <dbReference type="ARBA" id="ARBA00022833"/>
    </source>
</evidence>
<evidence type="ECO:0000313" key="10">
    <source>
        <dbReference type="Proteomes" id="UP000184423"/>
    </source>
</evidence>
<comment type="function">
    <text evidence="6">Has oligopeptidase activity and degrades a variety of small bioactive peptides.</text>
</comment>
<keyword evidence="5 6" id="KW-0482">Metalloprotease</keyword>
<dbReference type="Gene3D" id="1.10.1370.20">
    <property type="entry name" value="Oligoendopeptidase f, C-terminal domain"/>
    <property type="match status" value="1"/>
</dbReference>
<sequence>MDYSLIERKDIPNEYKWDIDTIYGNEESLLKDVEVLRGMIEEIKKFKGSFKNGAKFLYECLSLRDDAGRLCDKITVYCFMKRDEDNNNTKGQELADLGERVSVEYNSATAFIYPEILELEDGTIDRYFKEVQELKLYEHELEDLIRQKKHVLSDKEEELLSKTAEMAQGFENIFKMLSFADLKFDKIVDSNGKEYELTNNNYSQYIVSKDRELRKNAFKSLHNGFMKYKNTYGAMLSSKVKSDVFYATVRGFKSALEGALFSDNIDVSLYNRLIEIVSENIPSLDELMRLKKRELKVDELHLYDLYVPIVESVDMEVKYDEGKQMVKEGLKVLGDEYLKILDEAFNNKWIDVYSNKGKYSGAYSWGAFDTKPYILLNYNERLDDVLTLSHELGHSIHSYFSRKTQPYVYSNYTIFCAEVASTTNEVLMYFYLMDKLKGEARRYIISEFMELIRTTYFRQVLFAEFELITHTMSEKGEPLNGERLSEIWRNLYNKYYGKECVIDDEISIEWARIPHFYDGYYVYKYATGLSAGISIAKSILEDRKNVDRYLNFLKSGGSKYSLDLLKDAGVDMLSGKPIRDTAEVLKYLIKECHIGEM</sequence>
<keyword evidence="3 6" id="KW-0378">Hydrolase</keyword>
<dbReference type="InterPro" id="IPR004438">
    <property type="entry name" value="Peptidase_M3B"/>
</dbReference>
<dbReference type="Proteomes" id="UP000184423">
    <property type="component" value="Unassembled WGS sequence"/>
</dbReference>
<dbReference type="NCBIfam" id="TIGR00181">
    <property type="entry name" value="pepF"/>
    <property type="match status" value="1"/>
</dbReference>
<dbReference type="GO" id="GO:0004222">
    <property type="term" value="F:metalloendopeptidase activity"/>
    <property type="evidence" value="ECO:0007669"/>
    <property type="project" value="UniProtKB-UniRule"/>
</dbReference>
<evidence type="ECO:0000259" key="8">
    <source>
        <dbReference type="Pfam" id="PF08439"/>
    </source>
</evidence>
<protein>
    <recommendedName>
        <fullName evidence="6">Oligopeptidase F</fullName>
        <ecNumber evidence="6">3.4.24.-</ecNumber>
    </recommendedName>
</protein>
<dbReference type="Gene3D" id="1.10.287.830">
    <property type="entry name" value="putative peptidase helix hairpin domain like"/>
    <property type="match status" value="1"/>
</dbReference>
<proteinExistence type="inferred from homology"/>
<organism evidence="9 10">
    <name type="scientific">Caloramator proteoclasticus DSM 10124</name>
    <dbReference type="NCBI Taxonomy" id="1121262"/>
    <lineage>
        <taxon>Bacteria</taxon>
        <taxon>Bacillati</taxon>
        <taxon>Bacillota</taxon>
        <taxon>Clostridia</taxon>
        <taxon>Eubacteriales</taxon>
        <taxon>Clostridiaceae</taxon>
        <taxon>Caloramator</taxon>
    </lineage>
</organism>
<keyword evidence="2 6" id="KW-0479">Metal-binding</keyword>
<dbReference type="PANTHER" id="PTHR11804:SF84">
    <property type="entry name" value="SACCHAROLYSIN"/>
    <property type="match status" value="1"/>
</dbReference>
<evidence type="ECO:0000256" key="1">
    <source>
        <dbReference type="ARBA" id="ARBA00022670"/>
    </source>
</evidence>
<dbReference type="SUPFAM" id="SSF55486">
    <property type="entry name" value="Metalloproteases ('zincins'), catalytic domain"/>
    <property type="match status" value="1"/>
</dbReference>
<dbReference type="GO" id="GO:0006518">
    <property type="term" value="P:peptide metabolic process"/>
    <property type="evidence" value="ECO:0007669"/>
    <property type="project" value="TreeGrafter"/>
</dbReference>
<accession>A0A1M4WI33</accession>
<dbReference type="InterPro" id="IPR013647">
    <property type="entry name" value="OligopepF_N_dom"/>
</dbReference>
<dbReference type="Pfam" id="PF08439">
    <property type="entry name" value="Peptidase_M3_N"/>
    <property type="match status" value="1"/>
</dbReference>
<dbReference type="GO" id="GO:0006508">
    <property type="term" value="P:proteolysis"/>
    <property type="evidence" value="ECO:0007669"/>
    <property type="project" value="UniProtKB-KW"/>
</dbReference>
<evidence type="ECO:0000256" key="5">
    <source>
        <dbReference type="ARBA" id="ARBA00023049"/>
    </source>
</evidence>
<dbReference type="InterPro" id="IPR045090">
    <property type="entry name" value="Pept_M3A_M3B"/>
</dbReference>
<evidence type="ECO:0000256" key="6">
    <source>
        <dbReference type="RuleBase" id="RU368091"/>
    </source>
</evidence>
<keyword evidence="1 6" id="KW-0645">Protease</keyword>
<reference evidence="10" key="1">
    <citation type="submission" date="2016-11" db="EMBL/GenBank/DDBJ databases">
        <authorList>
            <person name="Varghese N."/>
            <person name="Submissions S."/>
        </authorList>
    </citation>
    <scope>NUCLEOTIDE SEQUENCE [LARGE SCALE GENOMIC DNA]</scope>
    <source>
        <strain evidence="10">DSM 10124</strain>
    </source>
</reference>
<evidence type="ECO:0000256" key="2">
    <source>
        <dbReference type="ARBA" id="ARBA00022723"/>
    </source>
</evidence>
<dbReference type="AlphaFoldDB" id="A0A1M4WI33"/>
<dbReference type="EC" id="3.4.24.-" evidence="6"/>
<evidence type="ECO:0000313" key="9">
    <source>
        <dbReference type="EMBL" id="SHE80886.1"/>
    </source>
</evidence>